<protein>
    <submittedName>
        <fullName evidence="1">Uncharacterized protein</fullName>
    </submittedName>
</protein>
<reference evidence="1" key="1">
    <citation type="submission" date="2015-12" db="EMBL/GenBank/DDBJ databases">
        <title>Update maize B73 reference genome by single molecule sequencing technologies.</title>
        <authorList>
            <consortium name="Maize Genome Sequencing Project"/>
            <person name="Ware D."/>
        </authorList>
    </citation>
    <scope>NUCLEOTIDE SEQUENCE [LARGE SCALE GENOMIC DNA]</scope>
    <source>
        <tissue evidence="1">Seedling</tissue>
    </source>
</reference>
<proteinExistence type="predicted"/>
<organism evidence="1">
    <name type="scientific">Zea mays</name>
    <name type="common">Maize</name>
    <dbReference type="NCBI Taxonomy" id="4577"/>
    <lineage>
        <taxon>Eukaryota</taxon>
        <taxon>Viridiplantae</taxon>
        <taxon>Streptophyta</taxon>
        <taxon>Embryophyta</taxon>
        <taxon>Tracheophyta</taxon>
        <taxon>Spermatophyta</taxon>
        <taxon>Magnoliopsida</taxon>
        <taxon>Liliopsida</taxon>
        <taxon>Poales</taxon>
        <taxon>Poaceae</taxon>
        <taxon>PACMAD clade</taxon>
        <taxon>Panicoideae</taxon>
        <taxon>Andropogonodae</taxon>
        <taxon>Andropogoneae</taxon>
        <taxon>Tripsacinae</taxon>
        <taxon>Zea</taxon>
    </lineage>
</organism>
<gene>
    <name evidence="1" type="ORF">ZEAMMB73_Zm00001d043484</name>
</gene>
<dbReference type="AlphaFoldDB" id="A0A1D6NCK6"/>
<dbReference type="EMBL" id="CM007649">
    <property type="protein sequence ID" value="ONM38222.1"/>
    <property type="molecule type" value="Genomic_DNA"/>
</dbReference>
<name>A0A1D6NCK6_MAIZE</name>
<accession>A0A1D6NCK6</accession>
<sequence>MLVMLVLHYLVRILRHATFLNYVPMMWIRFLQQSYFYPGVILSILMTVNLVLLLTSHGS</sequence>
<evidence type="ECO:0000313" key="1">
    <source>
        <dbReference type="EMBL" id="ONM38222.1"/>
    </source>
</evidence>